<name>A0A1I6AQ82_9BACI</name>
<dbReference type="Gene3D" id="3.30.460.10">
    <property type="entry name" value="Beta Polymerase, domain 2"/>
    <property type="match status" value="1"/>
</dbReference>
<dbReference type="InterPro" id="IPR029348">
    <property type="entry name" value="NTF-like"/>
</dbReference>
<organism evidence="4 5">
    <name type="scientific">Psychrobacillus psychrotolerans</name>
    <dbReference type="NCBI Taxonomy" id="126156"/>
    <lineage>
        <taxon>Bacteria</taxon>
        <taxon>Bacillati</taxon>
        <taxon>Bacillota</taxon>
        <taxon>Bacilli</taxon>
        <taxon>Bacillales</taxon>
        <taxon>Bacillaceae</taxon>
        <taxon>Psychrobacillus</taxon>
    </lineage>
</organism>
<feature type="domain" description="YgxA-like substrate binding" evidence="3">
    <location>
        <begin position="120"/>
        <end position="218"/>
    </location>
</feature>
<dbReference type="Gene3D" id="1.10.10.10">
    <property type="entry name" value="Winged helix-like DNA-binding domain superfamily/Winged helix DNA-binding domain"/>
    <property type="match status" value="1"/>
</dbReference>
<dbReference type="InterPro" id="IPR036388">
    <property type="entry name" value="WH-like_DNA-bd_sf"/>
</dbReference>
<evidence type="ECO:0000313" key="5">
    <source>
        <dbReference type="Proteomes" id="UP000198734"/>
    </source>
</evidence>
<gene>
    <name evidence="4" type="ORF">SAMN05421670_3558</name>
</gene>
<dbReference type="Proteomes" id="UP000198734">
    <property type="component" value="Unassembled WGS sequence"/>
</dbReference>
<dbReference type="InterPro" id="IPR054515">
    <property type="entry name" value="YgxA-like_substrate-bd"/>
</dbReference>
<dbReference type="Pfam" id="PF14540">
    <property type="entry name" value="NTF-like"/>
    <property type="match status" value="1"/>
</dbReference>
<accession>A0A1I6AQ82</accession>
<evidence type="ECO:0000259" key="1">
    <source>
        <dbReference type="Pfam" id="PF14540"/>
    </source>
</evidence>
<dbReference type="Gene3D" id="1.20.120.330">
    <property type="entry name" value="Nucleotidyltransferases domain 2"/>
    <property type="match status" value="1"/>
</dbReference>
<dbReference type="Pfam" id="PF22339">
    <property type="entry name" value="YgxA-like_sub_bind"/>
    <property type="match status" value="1"/>
</dbReference>
<evidence type="ECO:0000259" key="3">
    <source>
        <dbReference type="Pfam" id="PF22339"/>
    </source>
</evidence>
<dbReference type="Pfam" id="PF18576">
    <property type="entry name" value="HTH_52"/>
    <property type="match status" value="1"/>
</dbReference>
<proteinExistence type="predicted"/>
<feature type="domain" description="Nucleotidyltransferase-like" evidence="1">
    <location>
        <begin position="1"/>
        <end position="118"/>
    </location>
</feature>
<dbReference type="AlphaFoldDB" id="A0A1I6AQ82"/>
<dbReference type="InterPro" id="IPR043519">
    <property type="entry name" value="NT_sf"/>
</dbReference>
<feature type="domain" description="YgxA-like helix-turn-helix" evidence="2">
    <location>
        <begin position="224"/>
        <end position="286"/>
    </location>
</feature>
<dbReference type="EMBL" id="FOXU01000008">
    <property type="protein sequence ID" value="SFQ70820.1"/>
    <property type="molecule type" value="Genomic_DNA"/>
</dbReference>
<dbReference type="STRING" id="126156.SAMN05421670_3558"/>
<dbReference type="OrthoDB" id="2350973at2"/>
<reference evidence="5" key="1">
    <citation type="submission" date="2016-10" db="EMBL/GenBank/DDBJ databases">
        <authorList>
            <person name="Varghese N."/>
            <person name="Submissions S."/>
        </authorList>
    </citation>
    <scope>NUCLEOTIDE SEQUENCE [LARGE SCALE GENOMIC DNA]</scope>
    <source>
        <strain evidence="5">DSM 11706</strain>
    </source>
</reference>
<sequence length="288" mass="34026">MEALLRPIYQERASEPNTLGVILVEKRADFSPITDMFDSILLILTKESEVPVFTKHYTYEDKKTALHIITEKQLRKWLLLGTNPKLVDWLINGRVVFDRNEYVESLKQELYVFPINGRKARMGIEFAKLTRRYLEGKLFFEQRNFLDAYNHMVDSLHHLARLAVFENGMHPEVMVWNQVKALDPSIYKLYDELISSDESLEKRLELLFLASDFLIHSRSKDGAQHIIEVLGSKEFWTIQEIHEQEELKNYSVDLEVFIEFLIDKGYISIEEQQTKSNAIMHRYYKVMM</sequence>
<dbReference type="InterPro" id="IPR041143">
    <property type="entry name" value="YgxA_HTH"/>
</dbReference>
<dbReference type="GO" id="GO:0016740">
    <property type="term" value="F:transferase activity"/>
    <property type="evidence" value="ECO:0007669"/>
    <property type="project" value="UniProtKB-KW"/>
</dbReference>
<evidence type="ECO:0000259" key="2">
    <source>
        <dbReference type="Pfam" id="PF18576"/>
    </source>
</evidence>
<keyword evidence="5" id="KW-1185">Reference proteome</keyword>
<keyword evidence="4" id="KW-0808">Transferase</keyword>
<protein>
    <submittedName>
        <fullName evidence="4">Nucleotidyltransferase-like</fullName>
    </submittedName>
</protein>
<dbReference type="RefSeq" id="WP_093538187.1">
    <property type="nucleotide sequence ID" value="NZ_CP183885.1"/>
</dbReference>
<evidence type="ECO:0000313" key="4">
    <source>
        <dbReference type="EMBL" id="SFQ70820.1"/>
    </source>
</evidence>